<dbReference type="EMBL" id="JBIBEG010000003">
    <property type="protein sequence ID" value="MFF5897061.1"/>
    <property type="molecule type" value="Genomic_DNA"/>
</dbReference>
<reference evidence="2 3" key="1">
    <citation type="submission" date="2024-10" db="EMBL/GenBank/DDBJ databases">
        <title>The Natural Products Discovery Center: Release of the First 8490 Sequenced Strains for Exploring Actinobacteria Biosynthetic Diversity.</title>
        <authorList>
            <person name="Kalkreuter E."/>
            <person name="Kautsar S.A."/>
            <person name="Yang D."/>
            <person name="Bader C.D."/>
            <person name="Teijaro C.N."/>
            <person name="Fluegel L."/>
            <person name="Davis C.M."/>
            <person name="Simpson J.R."/>
            <person name="Lauterbach L."/>
            <person name="Steele A.D."/>
            <person name="Gui C."/>
            <person name="Meng S."/>
            <person name="Li G."/>
            <person name="Viehrig K."/>
            <person name="Ye F."/>
            <person name="Su P."/>
            <person name="Kiefer A.F."/>
            <person name="Nichols A."/>
            <person name="Cepeda A.J."/>
            <person name="Yan W."/>
            <person name="Fan B."/>
            <person name="Jiang Y."/>
            <person name="Adhikari A."/>
            <person name="Zheng C.-J."/>
            <person name="Schuster L."/>
            <person name="Cowan T.M."/>
            <person name="Smanski M.J."/>
            <person name="Chevrette M.G."/>
            <person name="De Carvalho L.P.S."/>
            <person name="Shen B."/>
        </authorList>
    </citation>
    <scope>NUCLEOTIDE SEQUENCE [LARGE SCALE GENOMIC DNA]</scope>
    <source>
        <strain evidence="2 3">NPDC012540</strain>
    </source>
</reference>
<proteinExistence type="predicted"/>
<evidence type="ECO:0000313" key="2">
    <source>
        <dbReference type="EMBL" id="MFF5897061.1"/>
    </source>
</evidence>
<name>A0ABW6X6H3_9ACTN</name>
<sequence length="66" mass="7105">MLRIKPEAGRLVEAGRRPSSSPAAQREVLDHHPTAHILLLDADPRLNDVPGTHVKNIVDPIVGVTG</sequence>
<feature type="region of interest" description="Disordered" evidence="1">
    <location>
        <begin position="1"/>
        <end position="27"/>
    </location>
</feature>
<accession>A0ABW6X6H3</accession>
<protein>
    <recommendedName>
        <fullName evidence="4">AAA domain-containing protein</fullName>
    </recommendedName>
</protein>
<gene>
    <name evidence="2" type="ORF">ACFY8O_14155</name>
</gene>
<evidence type="ECO:0008006" key="4">
    <source>
        <dbReference type="Google" id="ProtNLM"/>
    </source>
</evidence>
<dbReference type="RefSeq" id="WP_387901769.1">
    <property type="nucleotide sequence ID" value="NZ_JBIBEG010000003.1"/>
</dbReference>
<evidence type="ECO:0000256" key="1">
    <source>
        <dbReference type="SAM" id="MobiDB-lite"/>
    </source>
</evidence>
<dbReference type="Proteomes" id="UP001602322">
    <property type="component" value="Unassembled WGS sequence"/>
</dbReference>
<feature type="compositionally biased region" description="Basic and acidic residues" evidence="1">
    <location>
        <begin position="1"/>
        <end position="16"/>
    </location>
</feature>
<organism evidence="2 3">
    <name type="scientific">Streptomyces argenteolus</name>
    <dbReference type="NCBI Taxonomy" id="67274"/>
    <lineage>
        <taxon>Bacteria</taxon>
        <taxon>Bacillati</taxon>
        <taxon>Actinomycetota</taxon>
        <taxon>Actinomycetes</taxon>
        <taxon>Kitasatosporales</taxon>
        <taxon>Streptomycetaceae</taxon>
        <taxon>Streptomyces</taxon>
    </lineage>
</organism>
<keyword evidence="3" id="KW-1185">Reference proteome</keyword>
<comment type="caution">
    <text evidence="2">The sequence shown here is derived from an EMBL/GenBank/DDBJ whole genome shotgun (WGS) entry which is preliminary data.</text>
</comment>
<evidence type="ECO:0000313" key="3">
    <source>
        <dbReference type="Proteomes" id="UP001602322"/>
    </source>
</evidence>